<evidence type="ECO:0000313" key="4">
    <source>
        <dbReference type="Proteomes" id="UP001165065"/>
    </source>
</evidence>
<accession>A0A9W7L626</accession>
<keyword evidence="4" id="KW-1185">Reference proteome</keyword>
<organism evidence="3 4">
    <name type="scientific">Triparma columacea</name>
    <dbReference type="NCBI Taxonomy" id="722753"/>
    <lineage>
        <taxon>Eukaryota</taxon>
        <taxon>Sar</taxon>
        <taxon>Stramenopiles</taxon>
        <taxon>Ochrophyta</taxon>
        <taxon>Bolidophyceae</taxon>
        <taxon>Parmales</taxon>
        <taxon>Triparmaceae</taxon>
        <taxon>Triparma</taxon>
    </lineage>
</organism>
<keyword evidence="2" id="KW-0812">Transmembrane</keyword>
<dbReference type="OrthoDB" id="10637797at2759"/>
<name>A0A9W7L626_9STRA</name>
<evidence type="ECO:0000256" key="2">
    <source>
        <dbReference type="SAM" id="Phobius"/>
    </source>
</evidence>
<protein>
    <submittedName>
        <fullName evidence="3">Uncharacterized protein</fullName>
    </submittedName>
</protein>
<dbReference type="EMBL" id="BRYA01000049">
    <property type="protein sequence ID" value="GMI34948.1"/>
    <property type="molecule type" value="Genomic_DNA"/>
</dbReference>
<dbReference type="Proteomes" id="UP001165065">
    <property type="component" value="Unassembled WGS sequence"/>
</dbReference>
<keyword evidence="2" id="KW-1133">Transmembrane helix</keyword>
<comment type="caution">
    <text evidence="3">The sequence shown here is derived from an EMBL/GenBank/DDBJ whole genome shotgun (WGS) entry which is preliminary data.</text>
</comment>
<proteinExistence type="predicted"/>
<feature type="compositionally biased region" description="Basic and acidic residues" evidence="1">
    <location>
        <begin position="18"/>
        <end position="28"/>
    </location>
</feature>
<reference evidence="4" key="1">
    <citation type="journal article" date="2023" name="Commun. Biol.">
        <title>Genome analysis of Parmales, the sister group of diatoms, reveals the evolutionary specialization of diatoms from phago-mixotrophs to photoautotrophs.</title>
        <authorList>
            <person name="Ban H."/>
            <person name="Sato S."/>
            <person name="Yoshikawa S."/>
            <person name="Yamada K."/>
            <person name="Nakamura Y."/>
            <person name="Ichinomiya M."/>
            <person name="Sato N."/>
            <person name="Blanc-Mathieu R."/>
            <person name="Endo H."/>
            <person name="Kuwata A."/>
            <person name="Ogata H."/>
        </authorList>
    </citation>
    <scope>NUCLEOTIDE SEQUENCE [LARGE SCALE GENOMIC DNA]</scope>
</reference>
<feature type="transmembrane region" description="Helical" evidence="2">
    <location>
        <begin position="119"/>
        <end position="139"/>
    </location>
</feature>
<evidence type="ECO:0000313" key="3">
    <source>
        <dbReference type="EMBL" id="GMI34948.1"/>
    </source>
</evidence>
<sequence length="234" mass="26258">MVGFSGSATRRRSRRRRSYIERNPERSPLRTSIGSFECPTEGQTTEDLEEVSRKLTFLLEEQSVERVKVTAQRNFGAKSPEGVHGSSNYSWSGAFSPFVSPISECAGNTDQLSRHFERFLALTILFIILSLSLISTVVLPNVMERDGASNYKEFFSSPRGSLWLAYGRYIRPIREATECDYCPVNGGGTCVLQSEEGSEEAGVMEGGKTEESRWGEFLQRCRRSFLDASEMFGL</sequence>
<evidence type="ECO:0000256" key="1">
    <source>
        <dbReference type="SAM" id="MobiDB-lite"/>
    </source>
</evidence>
<feature type="region of interest" description="Disordered" evidence="1">
    <location>
        <begin position="1"/>
        <end position="45"/>
    </location>
</feature>
<gene>
    <name evidence="3" type="ORF">TrCOL_g5044</name>
</gene>
<keyword evidence="2" id="KW-0472">Membrane</keyword>
<dbReference type="AlphaFoldDB" id="A0A9W7L626"/>